<proteinExistence type="predicted"/>
<accession>A0AAD8N5Z6</accession>
<dbReference type="PANTHER" id="PTHR31276">
    <property type="match status" value="1"/>
</dbReference>
<evidence type="ECO:0000313" key="3">
    <source>
        <dbReference type="Proteomes" id="UP001237642"/>
    </source>
</evidence>
<dbReference type="InterPro" id="IPR006460">
    <property type="entry name" value="MIZ1-like_pln"/>
</dbReference>
<protein>
    <submittedName>
        <fullName evidence="2">Mizu-kussei</fullName>
    </submittedName>
</protein>
<evidence type="ECO:0000313" key="2">
    <source>
        <dbReference type="EMBL" id="KAK1397277.1"/>
    </source>
</evidence>
<dbReference type="PANTHER" id="PTHR31276:SF15">
    <property type="entry name" value="PROTEIN MIZU-KUSSEI 1"/>
    <property type="match status" value="1"/>
</dbReference>
<dbReference type="NCBIfam" id="TIGR01570">
    <property type="entry name" value="A_thal_3588"/>
    <property type="match status" value="1"/>
</dbReference>
<gene>
    <name evidence="1" type="ORF">POM88_007131</name>
    <name evidence="2" type="ORF">POM88_007140</name>
</gene>
<dbReference type="Proteomes" id="UP001237642">
    <property type="component" value="Unassembled WGS sequence"/>
</dbReference>
<keyword evidence="3" id="KW-1185">Reference proteome</keyword>
<sequence length="262" mass="28878">MRTMIDLGSQRGPIVLHIMDTATSVDCGRDVRLRRTFRSLIECMVPACCGFQPTSLSDYSSSSPTSLSSTSSMDSSSDFSSSFSSSTSTHASTVTGTFFGFRKGRVSFCIQEDTKSSPLILLDLGIPTSYLAKEMQYGLLRIALVECERRHDVKQENGSLFSVPLWSVFFNGRKIGFANRRVATESDVRVLKLMQSVSAGAGVLPSVSTKENDQDDKLFDERMYLRAKFERVSGSVDSESFHMINPDGSCSGQELSIFLIRS</sequence>
<reference evidence="2" key="2">
    <citation type="submission" date="2023-05" db="EMBL/GenBank/DDBJ databases">
        <authorList>
            <person name="Schelkunov M.I."/>
        </authorList>
    </citation>
    <scope>NUCLEOTIDE SEQUENCE</scope>
    <source>
        <strain evidence="2">Hsosn_3</strain>
        <tissue evidence="2">Leaf</tissue>
    </source>
</reference>
<dbReference type="AlphaFoldDB" id="A0AAD8N5Z6"/>
<dbReference type="GO" id="GO:0010274">
    <property type="term" value="P:hydrotropism"/>
    <property type="evidence" value="ECO:0007669"/>
    <property type="project" value="InterPro"/>
</dbReference>
<reference evidence="2" key="1">
    <citation type="submission" date="2023-02" db="EMBL/GenBank/DDBJ databases">
        <title>Genome of toxic invasive species Heracleum sosnowskyi carries increased number of genes despite the absence of recent whole-genome duplications.</title>
        <authorList>
            <person name="Schelkunov M."/>
            <person name="Shtratnikova V."/>
            <person name="Makarenko M."/>
            <person name="Klepikova A."/>
            <person name="Omelchenko D."/>
            <person name="Novikova G."/>
            <person name="Obukhova E."/>
            <person name="Bogdanov V."/>
            <person name="Penin A."/>
            <person name="Logacheva M."/>
        </authorList>
    </citation>
    <scope>NUCLEOTIDE SEQUENCE</scope>
    <source>
        <strain evidence="2">Hsosn_3</strain>
        <tissue evidence="2">Leaf</tissue>
    </source>
</reference>
<evidence type="ECO:0000313" key="1">
    <source>
        <dbReference type="EMBL" id="KAK1397268.1"/>
    </source>
</evidence>
<dbReference type="EMBL" id="JAUIZM010000002">
    <property type="protein sequence ID" value="KAK1397268.1"/>
    <property type="molecule type" value="Genomic_DNA"/>
</dbReference>
<dbReference type="Pfam" id="PF04759">
    <property type="entry name" value="DUF617"/>
    <property type="match status" value="1"/>
</dbReference>
<dbReference type="EMBL" id="JAUIZM010000002">
    <property type="protein sequence ID" value="KAK1397277.1"/>
    <property type="molecule type" value="Genomic_DNA"/>
</dbReference>
<organism evidence="2 3">
    <name type="scientific">Heracleum sosnowskyi</name>
    <dbReference type="NCBI Taxonomy" id="360622"/>
    <lineage>
        <taxon>Eukaryota</taxon>
        <taxon>Viridiplantae</taxon>
        <taxon>Streptophyta</taxon>
        <taxon>Embryophyta</taxon>
        <taxon>Tracheophyta</taxon>
        <taxon>Spermatophyta</taxon>
        <taxon>Magnoliopsida</taxon>
        <taxon>eudicotyledons</taxon>
        <taxon>Gunneridae</taxon>
        <taxon>Pentapetalae</taxon>
        <taxon>asterids</taxon>
        <taxon>campanulids</taxon>
        <taxon>Apiales</taxon>
        <taxon>Apiaceae</taxon>
        <taxon>Apioideae</taxon>
        <taxon>apioid superclade</taxon>
        <taxon>Tordylieae</taxon>
        <taxon>Tordyliinae</taxon>
        <taxon>Heracleum</taxon>
    </lineage>
</organism>
<name>A0AAD8N5Z6_9APIA</name>
<comment type="caution">
    <text evidence="2">The sequence shown here is derived from an EMBL/GenBank/DDBJ whole genome shotgun (WGS) entry which is preliminary data.</text>
</comment>